<keyword evidence="4 5" id="KW-0472">Membrane</keyword>
<evidence type="ECO:0000259" key="6">
    <source>
        <dbReference type="PROSITE" id="PS50261"/>
    </source>
</evidence>
<keyword evidence="8" id="KW-1185">Reference proteome</keyword>
<feature type="transmembrane region" description="Helical" evidence="5">
    <location>
        <begin position="190"/>
        <end position="215"/>
    </location>
</feature>
<dbReference type="EMBL" id="MCBQ01017899">
    <property type="protein sequence ID" value="RKF58917.1"/>
    <property type="molecule type" value="Genomic_DNA"/>
</dbReference>
<evidence type="ECO:0000256" key="4">
    <source>
        <dbReference type="ARBA" id="ARBA00023136"/>
    </source>
</evidence>
<evidence type="ECO:0000256" key="3">
    <source>
        <dbReference type="ARBA" id="ARBA00022989"/>
    </source>
</evidence>
<dbReference type="GO" id="GO:0007166">
    <property type="term" value="P:cell surface receptor signaling pathway"/>
    <property type="evidence" value="ECO:0007669"/>
    <property type="project" value="InterPro"/>
</dbReference>
<feature type="transmembrane region" description="Helical" evidence="5">
    <location>
        <begin position="23"/>
        <end position="46"/>
    </location>
</feature>
<dbReference type="STRING" id="62708.A0A420HNC8"/>
<keyword evidence="3 5" id="KW-1133">Transmembrane helix</keyword>
<evidence type="ECO:0000313" key="7">
    <source>
        <dbReference type="EMBL" id="RKF58917.1"/>
    </source>
</evidence>
<feature type="transmembrane region" description="Helical" evidence="5">
    <location>
        <begin position="67"/>
        <end position="88"/>
    </location>
</feature>
<dbReference type="PANTHER" id="PTHR23112">
    <property type="entry name" value="G PROTEIN-COUPLED RECEPTOR 157-RELATED"/>
    <property type="match status" value="1"/>
</dbReference>
<dbReference type="InterPro" id="IPR017981">
    <property type="entry name" value="GPCR_2-like_7TM"/>
</dbReference>
<dbReference type="Proteomes" id="UP000283383">
    <property type="component" value="Unassembled WGS sequence"/>
</dbReference>
<evidence type="ECO:0000256" key="5">
    <source>
        <dbReference type="SAM" id="Phobius"/>
    </source>
</evidence>
<protein>
    <submittedName>
        <fullName evidence="7">Integral membrane protein</fullName>
    </submittedName>
</protein>
<evidence type="ECO:0000256" key="1">
    <source>
        <dbReference type="ARBA" id="ARBA00004141"/>
    </source>
</evidence>
<dbReference type="AlphaFoldDB" id="A0A420HNC8"/>
<proteinExistence type="predicted"/>
<feature type="transmembrane region" description="Helical" evidence="5">
    <location>
        <begin position="108"/>
        <end position="128"/>
    </location>
</feature>
<dbReference type="SUPFAM" id="SSF81321">
    <property type="entry name" value="Family A G protein-coupled receptor-like"/>
    <property type="match status" value="1"/>
</dbReference>
<dbReference type="PANTHER" id="PTHR23112:SF37">
    <property type="entry name" value="G PROTEIN-COUPLED RECEPTOR GPR1"/>
    <property type="match status" value="1"/>
</dbReference>
<feature type="domain" description="G-protein coupled receptors family 2 profile 2" evidence="6">
    <location>
        <begin position="26"/>
        <end position="208"/>
    </location>
</feature>
<dbReference type="Gene3D" id="1.20.1070.10">
    <property type="entry name" value="Rhodopsin 7-helix transmembrane proteins"/>
    <property type="match status" value="1"/>
</dbReference>
<comment type="caution">
    <text evidence="7">The sequence shown here is derived from an EMBL/GenBank/DDBJ whole genome shotgun (WGS) entry which is preliminary data.</text>
</comment>
<sequence>MEKTLKVASSSLDPLTNSTRSGMIAIGVCGTISLFSAVSSFLFFTYRILYWPGLSSQAPARRQVFMLIYNLFIADIIQASSFVISFWWISQNKLIGPSLVCDTQGVLIQIGDVASGLWALAIAIHTFFSIVKQKTVSHRTFVILLVILWAIIMILATVGPIRAKDNFFAPAGAWCWVSEEYHAERLYLHYIWIFISEIGSVILYTSTLCHLYFLINTGTPRPFGPHLARSYSRNAKACSASRTIVMRCSCHMVMYIFAYLGLTLPLAAGRAMAMVNREPSIEFFIAAGTLIACSGFVDVVLYVGTRNLLATNCVTRESIDMGNGNGTQPLVEGSKNRCSSNTSSGMMMEEANDHKYESCESMLLSVNTEVVSVTLRDSHEGNFNRISWPI</sequence>
<dbReference type="PROSITE" id="PS50261">
    <property type="entry name" value="G_PROTEIN_RECEP_F2_4"/>
    <property type="match status" value="1"/>
</dbReference>
<dbReference type="GO" id="GO:0007189">
    <property type="term" value="P:adenylate cyclase-activating G protein-coupled receptor signaling pathway"/>
    <property type="evidence" value="ECO:0007669"/>
    <property type="project" value="TreeGrafter"/>
</dbReference>
<dbReference type="Pfam" id="PF05462">
    <property type="entry name" value="Dicty_CAR"/>
    <property type="match status" value="1"/>
</dbReference>
<feature type="transmembrane region" description="Helical" evidence="5">
    <location>
        <begin position="252"/>
        <end position="271"/>
    </location>
</feature>
<evidence type="ECO:0000256" key="2">
    <source>
        <dbReference type="ARBA" id="ARBA00022692"/>
    </source>
</evidence>
<dbReference type="GO" id="GO:0004930">
    <property type="term" value="F:G protein-coupled receptor activity"/>
    <property type="evidence" value="ECO:0007669"/>
    <property type="project" value="TreeGrafter"/>
</dbReference>
<feature type="transmembrane region" description="Helical" evidence="5">
    <location>
        <begin position="283"/>
        <end position="303"/>
    </location>
</feature>
<dbReference type="GO" id="GO:0005886">
    <property type="term" value="C:plasma membrane"/>
    <property type="evidence" value="ECO:0007669"/>
    <property type="project" value="TreeGrafter"/>
</dbReference>
<gene>
    <name evidence="7" type="ORF">GcM3_178013</name>
</gene>
<name>A0A420HNC8_9PEZI</name>
<comment type="subcellular location">
    <subcellularLocation>
        <location evidence="1">Membrane</location>
        <topology evidence="1">Multi-pass membrane protein</topology>
    </subcellularLocation>
</comment>
<reference evidence="7 8" key="1">
    <citation type="journal article" date="2018" name="BMC Genomics">
        <title>Comparative genome analyses reveal sequence features reflecting distinct modes of host-adaptation between dicot and monocot powdery mildew.</title>
        <authorList>
            <person name="Wu Y."/>
            <person name="Ma X."/>
            <person name="Pan Z."/>
            <person name="Kale S.D."/>
            <person name="Song Y."/>
            <person name="King H."/>
            <person name="Zhang Q."/>
            <person name="Presley C."/>
            <person name="Deng X."/>
            <person name="Wei C.I."/>
            <person name="Xiao S."/>
        </authorList>
    </citation>
    <scope>NUCLEOTIDE SEQUENCE [LARGE SCALE GENOMIC DNA]</scope>
    <source>
        <strain evidence="7">UMSG3</strain>
    </source>
</reference>
<organism evidence="7 8">
    <name type="scientific">Golovinomyces cichoracearum</name>
    <dbReference type="NCBI Taxonomy" id="62708"/>
    <lineage>
        <taxon>Eukaryota</taxon>
        <taxon>Fungi</taxon>
        <taxon>Dikarya</taxon>
        <taxon>Ascomycota</taxon>
        <taxon>Pezizomycotina</taxon>
        <taxon>Leotiomycetes</taxon>
        <taxon>Erysiphales</taxon>
        <taxon>Erysiphaceae</taxon>
        <taxon>Golovinomyces</taxon>
    </lineage>
</organism>
<keyword evidence="2 5" id="KW-0812">Transmembrane</keyword>
<evidence type="ECO:0000313" key="8">
    <source>
        <dbReference type="Proteomes" id="UP000283383"/>
    </source>
</evidence>
<feature type="transmembrane region" description="Helical" evidence="5">
    <location>
        <begin position="140"/>
        <end position="161"/>
    </location>
</feature>
<accession>A0A420HNC8</accession>